<evidence type="ECO:0000256" key="1">
    <source>
        <dbReference type="ARBA" id="ARBA00005915"/>
    </source>
</evidence>
<evidence type="ECO:0000256" key="3">
    <source>
        <dbReference type="ARBA" id="ARBA00022722"/>
    </source>
</evidence>
<evidence type="ECO:0000259" key="6">
    <source>
        <dbReference type="Pfam" id="PF01368"/>
    </source>
</evidence>
<dbReference type="HOGENOM" id="CLU_009736_5_2_7"/>
<dbReference type="GO" id="GO:0008409">
    <property type="term" value="F:5'-3' exonuclease activity"/>
    <property type="evidence" value="ECO:0007669"/>
    <property type="project" value="InterPro"/>
</dbReference>
<dbReference type="KEGG" id="hoh:Hoch_2398"/>
<dbReference type="Gene3D" id="3.10.310.30">
    <property type="match status" value="1"/>
</dbReference>
<dbReference type="Pfam" id="PF02272">
    <property type="entry name" value="DHHA1"/>
    <property type="match status" value="1"/>
</dbReference>
<dbReference type="NCBIfam" id="TIGR00644">
    <property type="entry name" value="recJ"/>
    <property type="match status" value="1"/>
</dbReference>
<feature type="domain" description="DHHA1" evidence="7">
    <location>
        <begin position="358"/>
        <end position="451"/>
    </location>
</feature>
<keyword evidence="10" id="KW-1185">Reference proteome</keyword>
<protein>
    <recommendedName>
        <fullName evidence="2">Single-stranded-DNA-specific exonuclease RecJ</fullName>
    </recommendedName>
</protein>
<sequence>MTSTWTIRTVDATTVSSLAAGLGVSEITARCLAGRGIADASSARSYLAPRLNQLRPPVGLTGLSTAVERLARAVSQGERIGIFGDYDVDGVTTAALMASFLEQLGASCVPRVARRDAGYGFGSAEADAMASAGCRVIITGDCGTSDIDAIERAAARGVDVIVVDHHTVPSATEQHPALALVNPLRADSTFPFRAMASVGLAFYLMAALRTELSGRGYFRSGREMPDLRELLDLVALGTVADLVPLQGENRILAATGLQYLAQGRRPGVAALMALAKVGGDRGIDERAIGWRLGPRLNAPGRMGDAAPALSLLLARDAAEAEHWAAQVEDANERRRAAQAEVWEQVLGMLPSADPGPAVVVAGDGWPSGITGIVASKLNEMFERPSFVIAVDPVSGLARGSGRAPKGFHLCEILARCDSHLVRFGGHAGAAGLTAEAGRVEALREALSAAVAEASADGDEGGAGRGSLIDAEVDLGQVDESLCRELGQLSPFGQGNEKPLLGCRGMRVRTTRRVGGDGSHLKLEFEDRQGRALSGIAFGWGERDPGAGATIDATFVPSINVWRGESRVELEIQHLAGR</sequence>
<dbReference type="InterPro" id="IPR051673">
    <property type="entry name" value="SSDNA_exonuclease_RecJ"/>
</dbReference>
<dbReference type="GO" id="GO:0006281">
    <property type="term" value="P:DNA repair"/>
    <property type="evidence" value="ECO:0007669"/>
    <property type="project" value="InterPro"/>
</dbReference>
<dbReference type="Pfam" id="PF17768">
    <property type="entry name" value="RecJ_OB"/>
    <property type="match status" value="1"/>
</dbReference>
<comment type="similarity">
    <text evidence="1">Belongs to the RecJ family.</text>
</comment>
<gene>
    <name evidence="9" type="ordered locus">Hoch_2398</name>
</gene>
<dbReference type="InterPro" id="IPR041122">
    <property type="entry name" value="RecJ_OB"/>
</dbReference>
<reference evidence="9 10" key="1">
    <citation type="journal article" date="2010" name="Stand. Genomic Sci.">
        <title>Complete genome sequence of Haliangium ochraceum type strain (SMP-2).</title>
        <authorList>
            <consortium name="US DOE Joint Genome Institute (JGI-PGF)"/>
            <person name="Ivanova N."/>
            <person name="Daum C."/>
            <person name="Lang E."/>
            <person name="Abt B."/>
            <person name="Kopitz M."/>
            <person name="Saunders E."/>
            <person name="Lapidus A."/>
            <person name="Lucas S."/>
            <person name="Glavina Del Rio T."/>
            <person name="Nolan M."/>
            <person name="Tice H."/>
            <person name="Copeland A."/>
            <person name="Cheng J.F."/>
            <person name="Chen F."/>
            <person name="Bruce D."/>
            <person name="Goodwin L."/>
            <person name="Pitluck S."/>
            <person name="Mavromatis K."/>
            <person name="Pati A."/>
            <person name="Mikhailova N."/>
            <person name="Chen A."/>
            <person name="Palaniappan K."/>
            <person name="Land M."/>
            <person name="Hauser L."/>
            <person name="Chang Y.J."/>
            <person name="Jeffries C.D."/>
            <person name="Detter J.C."/>
            <person name="Brettin T."/>
            <person name="Rohde M."/>
            <person name="Goker M."/>
            <person name="Bristow J."/>
            <person name="Markowitz V."/>
            <person name="Eisen J.A."/>
            <person name="Hugenholtz P."/>
            <person name="Kyrpides N.C."/>
            <person name="Klenk H.P."/>
        </authorList>
    </citation>
    <scope>NUCLEOTIDE SEQUENCE [LARGE SCALE GENOMIC DNA]</scope>
    <source>
        <strain evidence="10">DSM 14365 / CIP 107738 / JCM 11303 / AJ 13395 / SMP-2</strain>
    </source>
</reference>
<keyword evidence="4" id="KW-0378">Hydrolase</keyword>
<evidence type="ECO:0000313" key="10">
    <source>
        <dbReference type="Proteomes" id="UP000001880"/>
    </source>
</evidence>
<dbReference type="eggNOG" id="COG0608">
    <property type="taxonomic scope" value="Bacteria"/>
</dbReference>
<dbReference type="EMBL" id="CP001804">
    <property type="protein sequence ID" value="ACY14935.1"/>
    <property type="molecule type" value="Genomic_DNA"/>
</dbReference>
<evidence type="ECO:0000259" key="8">
    <source>
        <dbReference type="Pfam" id="PF17768"/>
    </source>
</evidence>
<dbReference type="PANTHER" id="PTHR30255">
    <property type="entry name" value="SINGLE-STRANDED-DNA-SPECIFIC EXONUCLEASE RECJ"/>
    <property type="match status" value="1"/>
</dbReference>
<feature type="domain" description="DDH" evidence="6">
    <location>
        <begin position="79"/>
        <end position="238"/>
    </location>
</feature>
<organism evidence="9 10">
    <name type="scientific">Haliangium ochraceum (strain DSM 14365 / JCM 11303 / SMP-2)</name>
    <dbReference type="NCBI Taxonomy" id="502025"/>
    <lineage>
        <taxon>Bacteria</taxon>
        <taxon>Pseudomonadati</taxon>
        <taxon>Myxococcota</taxon>
        <taxon>Polyangia</taxon>
        <taxon>Haliangiales</taxon>
        <taxon>Kofleriaceae</taxon>
        <taxon>Haliangium</taxon>
    </lineage>
</organism>
<accession>D0LJ88</accession>
<keyword evidence="5 9" id="KW-0269">Exonuclease</keyword>
<dbReference type="InterPro" id="IPR003156">
    <property type="entry name" value="DHHA1_dom"/>
</dbReference>
<evidence type="ECO:0000256" key="2">
    <source>
        <dbReference type="ARBA" id="ARBA00019841"/>
    </source>
</evidence>
<dbReference type="Pfam" id="PF01368">
    <property type="entry name" value="DHH"/>
    <property type="match status" value="1"/>
</dbReference>
<proteinExistence type="inferred from homology"/>
<dbReference type="GO" id="GO:0003676">
    <property type="term" value="F:nucleic acid binding"/>
    <property type="evidence" value="ECO:0007669"/>
    <property type="project" value="InterPro"/>
</dbReference>
<dbReference type="PANTHER" id="PTHR30255:SF2">
    <property type="entry name" value="SINGLE-STRANDED-DNA-SPECIFIC EXONUCLEASE RECJ"/>
    <property type="match status" value="1"/>
</dbReference>
<dbReference type="InterPro" id="IPR001667">
    <property type="entry name" value="DDH_dom"/>
</dbReference>
<dbReference type="Proteomes" id="UP000001880">
    <property type="component" value="Chromosome"/>
</dbReference>
<evidence type="ECO:0000256" key="4">
    <source>
        <dbReference type="ARBA" id="ARBA00022801"/>
    </source>
</evidence>
<feature type="domain" description="RecJ OB" evidence="8">
    <location>
        <begin position="468"/>
        <end position="573"/>
    </location>
</feature>
<dbReference type="AlphaFoldDB" id="D0LJ88"/>
<dbReference type="InterPro" id="IPR038763">
    <property type="entry name" value="DHH_sf"/>
</dbReference>
<dbReference type="InterPro" id="IPR004610">
    <property type="entry name" value="RecJ"/>
</dbReference>
<keyword evidence="3" id="KW-0540">Nuclease</keyword>
<evidence type="ECO:0000256" key="5">
    <source>
        <dbReference type="ARBA" id="ARBA00022839"/>
    </source>
</evidence>
<dbReference type="OrthoDB" id="9809852at2"/>
<evidence type="ECO:0000313" key="9">
    <source>
        <dbReference type="EMBL" id="ACY14935.1"/>
    </source>
</evidence>
<evidence type="ECO:0000259" key="7">
    <source>
        <dbReference type="Pfam" id="PF02272"/>
    </source>
</evidence>
<name>D0LJ88_HALO1</name>
<dbReference type="Gene3D" id="3.90.1640.30">
    <property type="match status" value="1"/>
</dbReference>
<dbReference type="STRING" id="502025.Hoch_2398"/>
<dbReference type="RefSeq" id="WP_012827543.1">
    <property type="nucleotide sequence ID" value="NC_013440.1"/>
</dbReference>
<dbReference type="SUPFAM" id="SSF64182">
    <property type="entry name" value="DHH phosphoesterases"/>
    <property type="match status" value="1"/>
</dbReference>
<dbReference type="GO" id="GO:0006310">
    <property type="term" value="P:DNA recombination"/>
    <property type="evidence" value="ECO:0007669"/>
    <property type="project" value="InterPro"/>
</dbReference>